<comment type="similarity">
    <text evidence="1 6">Belongs to the polypeptide deformylase family.</text>
</comment>
<feature type="binding site" evidence="6">
    <location>
        <position position="167"/>
    </location>
    <ligand>
        <name>Fe cation</name>
        <dbReference type="ChEBI" id="CHEBI:24875"/>
    </ligand>
</feature>
<dbReference type="EMBL" id="BOMB01000019">
    <property type="protein sequence ID" value="GID12529.1"/>
    <property type="molecule type" value="Genomic_DNA"/>
</dbReference>
<comment type="cofactor">
    <cofactor evidence="6">
        <name>Fe(2+)</name>
        <dbReference type="ChEBI" id="CHEBI:29033"/>
    </cofactor>
    <text evidence="6">Binds 1 Fe(2+) ion.</text>
</comment>
<keyword evidence="2 6" id="KW-0479">Metal-binding</keyword>
<feature type="binding site" evidence="6">
    <location>
        <position position="125"/>
    </location>
    <ligand>
        <name>Fe cation</name>
        <dbReference type="ChEBI" id="CHEBI:24875"/>
    </ligand>
</feature>
<name>A0A8J3NAM3_9ACTN</name>
<evidence type="ECO:0000313" key="8">
    <source>
        <dbReference type="Proteomes" id="UP000612808"/>
    </source>
</evidence>
<dbReference type="Pfam" id="PF01327">
    <property type="entry name" value="Pep_deformylase"/>
    <property type="match status" value="1"/>
</dbReference>
<comment type="function">
    <text evidence="6">Removes the formyl group from the N-terminal Met of newly synthesized proteins. Requires at least a dipeptide for an efficient rate of reaction. N-terminal L-methionine is a prerequisite for activity but the enzyme has broad specificity at other positions.</text>
</comment>
<evidence type="ECO:0000313" key="7">
    <source>
        <dbReference type="EMBL" id="GID12529.1"/>
    </source>
</evidence>
<dbReference type="InterPro" id="IPR036821">
    <property type="entry name" value="Peptide_deformylase_sf"/>
</dbReference>
<dbReference type="HAMAP" id="MF_00163">
    <property type="entry name" value="Pep_deformylase"/>
    <property type="match status" value="1"/>
</dbReference>
<keyword evidence="3 6" id="KW-0378">Hydrolase</keyword>
<dbReference type="CDD" id="cd00487">
    <property type="entry name" value="Pep_deformylase"/>
    <property type="match status" value="1"/>
</dbReference>
<feature type="active site" evidence="6">
    <location>
        <position position="168"/>
    </location>
</feature>
<protein>
    <recommendedName>
        <fullName evidence="6">Peptide deformylase</fullName>
        <shortName evidence="6">PDF</shortName>
        <ecNumber evidence="6">3.5.1.88</ecNumber>
    </recommendedName>
    <alternativeName>
        <fullName evidence="6">Polypeptide deformylase</fullName>
    </alternativeName>
</protein>
<evidence type="ECO:0000256" key="6">
    <source>
        <dbReference type="HAMAP-Rule" id="MF_00163"/>
    </source>
</evidence>
<dbReference type="EC" id="3.5.1.88" evidence="6"/>
<organism evidence="7 8">
    <name type="scientific">Actinocatenispora rupis</name>
    <dbReference type="NCBI Taxonomy" id="519421"/>
    <lineage>
        <taxon>Bacteria</taxon>
        <taxon>Bacillati</taxon>
        <taxon>Actinomycetota</taxon>
        <taxon>Actinomycetes</taxon>
        <taxon>Micromonosporales</taxon>
        <taxon>Micromonosporaceae</taxon>
        <taxon>Actinocatenispora</taxon>
    </lineage>
</organism>
<dbReference type="NCBIfam" id="NF001159">
    <property type="entry name" value="PRK00150.1-3"/>
    <property type="match status" value="1"/>
</dbReference>
<dbReference type="GO" id="GO:0046872">
    <property type="term" value="F:metal ion binding"/>
    <property type="evidence" value="ECO:0007669"/>
    <property type="project" value="UniProtKB-KW"/>
</dbReference>
<keyword evidence="5 6" id="KW-0408">Iron</keyword>
<feature type="binding site" evidence="6">
    <location>
        <position position="171"/>
    </location>
    <ligand>
        <name>Fe cation</name>
        <dbReference type="ChEBI" id="CHEBI:24875"/>
    </ligand>
</feature>
<dbReference type="SUPFAM" id="SSF56420">
    <property type="entry name" value="Peptide deformylase"/>
    <property type="match status" value="1"/>
</dbReference>
<comment type="catalytic activity">
    <reaction evidence="6">
        <text>N-terminal N-formyl-L-methionyl-[peptide] + H2O = N-terminal L-methionyl-[peptide] + formate</text>
        <dbReference type="Rhea" id="RHEA:24420"/>
        <dbReference type="Rhea" id="RHEA-COMP:10639"/>
        <dbReference type="Rhea" id="RHEA-COMP:10640"/>
        <dbReference type="ChEBI" id="CHEBI:15377"/>
        <dbReference type="ChEBI" id="CHEBI:15740"/>
        <dbReference type="ChEBI" id="CHEBI:49298"/>
        <dbReference type="ChEBI" id="CHEBI:64731"/>
        <dbReference type="EC" id="3.5.1.88"/>
    </reaction>
</comment>
<evidence type="ECO:0000256" key="5">
    <source>
        <dbReference type="ARBA" id="ARBA00023004"/>
    </source>
</evidence>
<proteinExistence type="inferred from homology"/>
<dbReference type="Gene3D" id="3.90.45.10">
    <property type="entry name" value="Peptide deformylase"/>
    <property type="match status" value="1"/>
</dbReference>
<dbReference type="GO" id="GO:0006412">
    <property type="term" value="P:translation"/>
    <property type="evidence" value="ECO:0007669"/>
    <property type="project" value="UniProtKB-UniRule"/>
</dbReference>
<dbReference type="NCBIfam" id="TIGR00079">
    <property type="entry name" value="pept_deformyl"/>
    <property type="match status" value="1"/>
</dbReference>
<evidence type="ECO:0000256" key="3">
    <source>
        <dbReference type="ARBA" id="ARBA00022801"/>
    </source>
</evidence>
<sequence length="218" mass="23270">MTAPAEPQPGEAPPVRAEVTGSIELAAADAAGGQVRPLRLFGDPVLRTACDPVASFDAELRRLVRDLTSTLADERGAGLAAPQIGVSARVFVFDVPGPDGRVSGHLVNPGLDFPDDEEQDGAEGCLSIPGLYFDTKRRQNVAAKGFNAYGDPVQVVGNGMMSRCLQHETDHLDGVLFVDRLDTETRRAAMRAIRTAEWYGEPAPAVQLSPHHIHGRLG</sequence>
<keyword evidence="4 6" id="KW-0648">Protein biosynthesis</keyword>
<gene>
    <name evidence="7" type="primary">def1</name>
    <name evidence="6" type="synonym">def</name>
    <name evidence="7" type="ORF">Aru02nite_34180</name>
</gene>
<evidence type="ECO:0000256" key="1">
    <source>
        <dbReference type="ARBA" id="ARBA00010759"/>
    </source>
</evidence>
<dbReference type="PANTHER" id="PTHR10458:SF2">
    <property type="entry name" value="PEPTIDE DEFORMYLASE, MITOCHONDRIAL"/>
    <property type="match status" value="1"/>
</dbReference>
<evidence type="ECO:0000256" key="2">
    <source>
        <dbReference type="ARBA" id="ARBA00022723"/>
    </source>
</evidence>
<keyword evidence="8" id="KW-1185">Reference proteome</keyword>
<evidence type="ECO:0000256" key="4">
    <source>
        <dbReference type="ARBA" id="ARBA00022917"/>
    </source>
</evidence>
<dbReference type="InterPro" id="IPR023635">
    <property type="entry name" value="Peptide_deformylase"/>
</dbReference>
<dbReference type="Proteomes" id="UP000612808">
    <property type="component" value="Unassembled WGS sequence"/>
</dbReference>
<dbReference type="GO" id="GO:0042586">
    <property type="term" value="F:peptide deformylase activity"/>
    <property type="evidence" value="ECO:0007669"/>
    <property type="project" value="UniProtKB-UniRule"/>
</dbReference>
<reference evidence="7" key="1">
    <citation type="submission" date="2021-01" db="EMBL/GenBank/DDBJ databases">
        <title>Whole genome shotgun sequence of Actinocatenispora rupis NBRC 107355.</title>
        <authorList>
            <person name="Komaki H."/>
            <person name="Tamura T."/>
        </authorList>
    </citation>
    <scope>NUCLEOTIDE SEQUENCE</scope>
    <source>
        <strain evidence="7">NBRC 107355</strain>
    </source>
</reference>
<accession>A0A8J3NAM3</accession>
<dbReference type="PRINTS" id="PR01576">
    <property type="entry name" value="PDEFORMYLASE"/>
</dbReference>
<comment type="caution">
    <text evidence="7">The sequence shown here is derived from an EMBL/GenBank/DDBJ whole genome shotgun (WGS) entry which is preliminary data.</text>
</comment>
<dbReference type="AlphaFoldDB" id="A0A8J3NAM3"/>
<dbReference type="PANTHER" id="PTHR10458">
    <property type="entry name" value="PEPTIDE DEFORMYLASE"/>
    <property type="match status" value="1"/>
</dbReference>